<protein>
    <submittedName>
        <fullName evidence="1">Uncharacterized protein</fullName>
    </submittedName>
</protein>
<proteinExistence type="predicted"/>
<dbReference type="Proteomes" id="UP000800235">
    <property type="component" value="Unassembled WGS sequence"/>
</dbReference>
<comment type="caution">
    <text evidence="1">The sequence shown here is derived from an EMBL/GenBank/DDBJ whole genome shotgun (WGS) entry which is preliminary data.</text>
</comment>
<accession>A0A9P4TWN4</accession>
<evidence type="ECO:0000313" key="2">
    <source>
        <dbReference type="Proteomes" id="UP000800235"/>
    </source>
</evidence>
<dbReference type="EMBL" id="MU007057">
    <property type="protein sequence ID" value="KAF2427831.1"/>
    <property type="molecule type" value="Genomic_DNA"/>
</dbReference>
<gene>
    <name evidence="1" type="ORF">EJ08DRAFT_651237</name>
</gene>
<sequence length="201" mass="22747">MSILNKLPLELREDIYKHVLIAPLVVAIPPDVDTTDDLLIDRENHGPSWKSKYISYLIEPPRSACISLLLLNRQIHEEVKSVLRCMEGDIDYDIDIVVADQGVLIPTWTRLSMLSRRVRSVKTTFRIAGNGGPPIIAWAFYYLLRRFLVLGPMARSKGDGAANRKDRVVIINHLEMEIVTPPHIFGVHTVSIVREMGNVSQ</sequence>
<name>A0A9P4TWN4_9PEZI</name>
<dbReference type="OrthoDB" id="2823490at2759"/>
<keyword evidence="2" id="KW-1185">Reference proteome</keyword>
<dbReference type="AlphaFoldDB" id="A0A9P4TWN4"/>
<evidence type="ECO:0000313" key="1">
    <source>
        <dbReference type="EMBL" id="KAF2427831.1"/>
    </source>
</evidence>
<reference evidence="1" key="1">
    <citation type="journal article" date="2020" name="Stud. Mycol.">
        <title>101 Dothideomycetes genomes: a test case for predicting lifestyles and emergence of pathogens.</title>
        <authorList>
            <person name="Haridas S."/>
            <person name="Albert R."/>
            <person name="Binder M."/>
            <person name="Bloem J."/>
            <person name="Labutti K."/>
            <person name="Salamov A."/>
            <person name="Andreopoulos B."/>
            <person name="Baker S."/>
            <person name="Barry K."/>
            <person name="Bills G."/>
            <person name="Bluhm B."/>
            <person name="Cannon C."/>
            <person name="Castanera R."/>
            <person name="Culley D."/>
            <person name="Daum C."/>
            <person name="Ezra D."/>
            <person name="Gonzalez J."/>
            <person name="Henrissat B."/>
            <person name="Kuo A."/>
            <person name="Liang C."/>
            <person name="Lipzen A."/>
            <person name="Lutzoni F."/>
            <person name="Magnuson J."/>
            <person name="Mondo S."/>
            <person name="Nolan M."/>
            <person name="Ohm R."/>
            <person name="Pangilinan J."/>
            <person name="Park H.-J."/>
            <person name="Ramirez L."/>
            <person name="Alfaro M."/>
            <person name="Sun H."/>
            <person name="Tritt A."/>
            <person name="Yoshinaga Y."/>
            <person name="Zwiers L.-H."/>
            <person name="Turgeon B."/>
            <person name="Goodwin S."/>
            <person name="Spatafora J."/>
            <person name="Crous P."/>
            <person name="Grigoriev I."/>
        </authorList>
    </citation>
    <scope>NUCLEOTIDE SEQUENCE</scope>
    <source>
        <strain evidence="1">CBS 130266</strain>
    </source>
</reference>
<organism evidence="1 2">
    <name type="scientific">Tothia fuscella</name>
    <dbReference type="NCBI Taxonomy" id="1048955"/>
    <lineage>
        <taxon>Eukaryota</taxon>
        <taxon>Fungi</taxon>
        <taxon>Dikarya</taxon>
        <taxon>Ascomycota</taxon>
        <taxon>Pezizomycotina</taxon>
        <taxon>Dothideomycetes</taxon>
        <taxon>Pleosporomycetidae</taxon>
        <taxon>Venturiales</taxon>
        <taxon>Cylindrosympodiaceae</taxon>
        <taxon>Tothia</taxon>
    </lineage>
</organism>